<feature type="signal peptide" evidence="1">
    <location>
        <begin position="1"/>
        <end position="22"/>
    </location>
</feature>
<organism evidence="2 3">
    <name type="scientific">Shewanella violacea (strain JCM 10179 / CIP 106290 / LMG 19151 / DSS12)</name>
    <dbReference type="NCBI Taxonomy" id="637905"/>
    <lineage>
        <taxon>Bacteria</taxon>
        <taxon>Pseudomonadati</taxon>
        <taxon>Pseudomonadota</taxon>
        <taxon>Gammaproteobacteria</taxon>
        <taxon>Alteromonadales</taxon>
        <taxon>Shewanellaceae</taxon>
        <taxon>Shewanella</taxon>
    </lineage>
</organism>
<dbReference type="EMBL" id="AP011177">
    <property type="protein sequence ID" value="BAJ01930.1"/>
    <property type="molecule type" value="Genomic_DNA"/>
</dbReference>
<evidence type="ECO:0008006" key="4">
    <source>
        <dbReference type="Google" id="ProtNLM"/>
    </source>
</evidence>
<dbReference type="KEGG" id="svo:SVI_1959"/>
<keyword evidence="1" id="KW-0732">Signal</keyword>
<sequence>MKRILLACVATSMLGLSGAAVAADNGFTINPLVGASNSKHGGTNAAVGLEGGYNNFLLGYTYTGDDNKTSFTDVENGEALGTVVHTTVYAKDKYKAHSLYTGYQFDLGSAQLAFKAGVEMSKYSLGAGVGQKHYEINGNFIDQDDTSVSGKSSYKYAPMVGVGYYLDNGLNFNLHYTWQKGEREMKYSADSKFVGKSKDVSNKDFSAFMFTVGYRF</sequence>
<evidence type="ECO:0000313" key="3">
    <source>
        <dbReference type="Proteomes" id="UP000002350"/>
    </source>
</evidence>
<dbReference type="SUPFAM" id="SSF56935">
    <property type="entry name" value="Porins"/>
    <property type="match status" value="1"/>
</dbReference>
<dbReference type="RefSeq" id="WP_013051235.1">
    <property type="nucleotide sequence ID" value="NC_014012.1"/>
</dbReference>
<proteinExistence type="predicted"/>
<dbReference type="Proteomes" id="UP000002350">
    <property type="component" value="Chromosome"/>
</dbReference>
<reference evidence="3" key="1">
    <citation type="journal article" date="2010" name="Mol. Biosyst.">
        <title>Complete genome sequence and comparative analysis of Shewanella violacea, a psychrophilic and piezophilic bacterium from deep sea floor sediments.</title>
        <authorList>
            <person name="Aono E."/>
            <person name="Baba T."/>
            <person name="Ara T."/>
            <person name="Nishi T."/>
            <person name="Nakamichi T."/>
            <person name="Inamoto E."/>
            <person name="Toyonaga H."/>
            <person name="Hasegawa M."/>
            <person name="Takai Y."/>
            <person name="Okumura Y."/>
            <person name="Baba M."/>
            <person name="Tomita M."/>
            <person name="Kato C."/>
            <person name="Oshima T."/>
            <person name="Nakasone K."/>
            <person name="Mori H."/>
        </authorList>
    </citation>
    <scope>NUCLEOTIDE SEQUENCE [LARGE SCALE GENOMIC DNA]</scope>
    <source>
        <strain evidence="3">JCM 10179 / CIP 106290 / LMG 19151 / DSS12</strain>
    </source>
</reference>
<dbReference type="HOGENOM" id="CLU_1194233_0_0_6"/>
<dbReference type="AlphaFoldDB" id="D4ZJT1"/>
<dbReference type="OrthoDB" id="6259025at2"/>
<accession>D4ZJT1</accession>
<name>D4ZJT1_SHEVD</name>
<protein>
    <recommendedName>
        <fullName evidence="4">Outer membrane protein beta-barrel domain-containing protein</fullName>
    </recommendedName>
</protein>
<gene>
    <name evidence="2" type="ordered locus">SVI_1959</name>
</gene>
<evidence type="ECO:0000256" key="1">
    <source>
        <dbReference type="SAM" id="SignalP"/>
    </source>
</evidence>
<evidence type="ECO:0000313" key="2">
    <source>
        <dbReference type="EMBL" id="BAJ01930.1"/>
    </source>
</evidence>
<feature type="chain" id="PRO_5003067905" description="Outer membrane protein beta-barrel domain-containing protein" evidence="1">
    <location>
        <begin position="23"/>
        <end position="216"/>
    </location>
</feature>
<dbReference type="eggNOG" id="ENOG5030907">
    <property type="taxonomic scope" value="Bacteria"/>
</dbReference>
<keyword evidence="3" id="KW-1185">Reference proteome</keyword>